<gene>
    <name evidence="3" type="ORF">G2W53_033739</name>
</gene>
<evidence type="ECO:0000313" key="4">
    <source>
        <dbReference type="Proteomes" id="UP000634136"/>
    </source>
</evidence>
<dbReference type="PANTHER" id="PTHR33116">
    <property type="entry name" value="REVERSE TRANSCRIPTASE ZINC-BINDING DOMAIN-CONTAINING PROTEIN-RELATED-RELATED"/>
    <property type="match status" value="1"/>
</dbReference>
<dbReference type="InterPro" id="IPR002156">
    <property type="entry name" value="RNaseH_domain"/>
</dbReference>
<dbReference type="Gene3D" id="3.30.420.10">
    <property type="entry name" value="Ribonuclease H-like superfamily/Ribonuclease H"/>
    <property type="match status" value="1"/>
</dbReference>
<dbReference type="SUPFAM" id="SSF56219">
    <property type="entry name" value="DNase I-like"/>
    <property type="match status" value="1"/>
</dbReference>
<dbReference type="InterPro" id="IPR026960">
    <property type="entry name" value="RVT-Znf"/>
</dbReference>
<evidence type="ECO:0000259" key="2">
    <source>
        <dbReference type="Pfam" id="PF13966"/>
    </source>
</evidence>
<dbReference type="InterPro" id="IPR044730">
    <property type="entry name" value="RNase_H-like_dom_plant"/>
</dbReference>
<dbReference type="InterPro" id="IPR036691">
    <property type="entry name" value="Endo/exonu/phosph_ase_sf"/>
</dbReference>
<dbReference type="InterPro" id="IPR012337">
    <property type="entry name" value="RNaseH-like_sf"/>
</dbReference>
<organism evidence="3 4">
    <name type="scientific">Senna tora</name>
    <dbReference type="NCBI Taxonomy" id="362788"/>
    <lineage>
        <taxon>Eukaryota</taxon>
        <taxon>Viridiplantae</taxon>
        <taxon>Streptophyta</taxon>
        <taxon>Embryophyta</taxon>
        <taxon>Tracheophyta</taxon>
        <taxon>Spermatophyta</taxon>
        <taxon>Magnoliopsida</taxon>
        <taxon>eudicotyledons</taxon>
        <taxon>Gunneridae</taxon>
        <taxon>Pentapetalae</taxon>
        <taxon>rosids</taxon>
        <taxon>fabids</taxon>
        <taxon>Fabales</taxon>
        <taxon>Fabaceae</taxon>
        <taxon>Caesalpinioideae</taxon>
        <taxon>Cassia clade</taxon>
        <taxon>Senna</taxon>
    </lineage>
</organism>
<dbReference type="OrthoDB" id="1113249at2759"/>
<dbReference type="Proteomes" id="UP000634136">
    <property type="component" value="Unassembled WGS sequence"/>
</dbReference>
<dbReference type="CDD" id="cd06222">
    <property type="entry name" value="RNase_H_like"/>
    <property type="match status" value="1"/>
</dbReference>
<dbReference type="GO" id="GO:0003676">
    <property type="term" value="F:nucleic acid binding"/>
    <property type="evidence" value="ECO:0007669"/>
    <property type="project" value="InterPro"/>
</dbReference>
<keyword evidence="4" id="KW-1185">Reference proteome</keyword>
<sequence length="939" mass="107232">MGRCPLSISRISNFKNFIDACGLLDLGFVDQKFMWCNKRGNGRLVFERLDRFLANAAWLNLFPEAQNTHLPRIKSDHIPLILNTYPILNHHYNRPFRCERVWLSQLEFINLAENSWKNTNSIANGLNQIREQAVIWNKTTFGNIFKRKNRVLRRLEGVGRALALGPNSCLVDLEHELSCEYQLILSQEEELWASKSRMDWLHLGDSNTTFFHASVIGRRRPNQIFGLMDQVGNWILDPEQIKLLIINYFSQCFNSSPVQDFPLDINLPQISTTQANTLAAIPSNEEILSALKSLKPFKAPGKDGFQPAFFQKCWHFLGNEISSASKDIFQTQSVDEKKWLPFKLNNINFSHLLFANDVLLFARNDKKSLKAISDTLGNFMNILGLTINESKSSIWFSPTNSPEDKQRASTYLKFRTIQKPANYLGFPLGISNRVSDFNPILDKVKARIESWKSRLLSKAGKVTLLSSVVSSTVAYYMQCLPFPKQICDQLDKAQRDFFWNSTSSERRMHLINWDHICQPKREGGLGLFKSRNRNISLLAKLNWRIMDDHNKVWAKCIQHYQEGIIKGYSTIGRGIRWGKELLDRGTISLVMNGNNTSFWKDNWTGLGPLSSLVQGPLNREDHLLRDKIKKYGALIVKGINLNRRGLAIPIICPLCNRDVETLNHLFRDCLLVREVWDAVRSKADLDTEHDFQLWLKKTVTNQSQSFLGIPSGTLAIFTLTYIWRYRNNLIFKQQRFNPTQLAKRAVANAAELHFLTNNGKDIRPHTIRHISWEAPLEGWFKLNTDGSSSFGLFSVAGVIRDHLGNWVYGFSEFVGQGNSLKAEVWAIYLGLKAACSLNCSHLFVETDSQVAISLILTLDTPTTHHLFPIIAACRESIQGLTRMELQHIFREGNSCADFLAKQAFLDRTSYTAFDTIPPGASINFLADKMGTSFPRRSDN</sequence>
<feature type="domain" description="Reverse transcriptase zinc-binding" evidence="2">
    <location>
        <begin position="640"/>
        <end position="676"/>
    </location>
</feature>
<dbReference type="PANTHER" id="PTHR33116:SF86">
    <property type="entry name" value="REVERSE TRANSCRIPTASE DOMAIN-CONTAINING PROTEIN"/>
    <property type="match status" value="1"/>
</dbReference>
<name>A0A834W8P1_9FABA</name>
<accession>A0A834W8P1</accession>
<dbReference type="SUPFAM" id="SSF53098">
    <property type="entry name" value="Ribonuclease H-like"/>
    <property type="match status" value="1"/>
</dbReference>
<reference evidence="3" key="1">
    <citation type="submission" date="2020-09" db="EMBL/GenBank/DDBJ databases">
        <title>Genome-Enabled Discovery of Anthraquinone Biosynthesis in Senna tora.</title>
        <authorList>
            <person name="Kang S.-H."/>
            <person name="Pandey R.P."/>
            <person name="Lee C.-M."/>
            <person name="Sim J.-S."/>
            <person name="Jeong J.-T."/>
            <person name="Choi B.-S."/>
            <person name="Jung M."/>
            <person name="Ginzburg D."/>
            <person name="Zhao K."/>
            <person name="Won S.Y."/>
            <person name="Oh T.-J."/>
            <person name="Yu Y."/>
            <person name="Kim N.-H."/>
            <person name="Lee O.R."/>
            <person name="Lee T.-H."/>
            <person name="Bashyal P."/>
            <person name="Kim T.-S."/>
            <person name="Lee W.-H."/>
            <person name="Kawkins C."/>
            <person name="Kim C.-K."/>
            <person name="Kim J.S."/>
            <person name="Ahn B.O."/>
            <person name="Rhee S.Y."/>
            <person name="Sohng J.K."/>
        </authorList>
    </citation>
    <scope>NUCLEOTIDE SEQUENCE</scope>
    <source>
        <tissue evidence="3">Leaf</tissue>
    </source>
</reference>
<comment type="caution">
    <text evidence="3">The sequence shown here is derived from an EMBL/GenBank/DDBJ whole genome shotgun (WGS) entry which is preliminary data.</text>
</comment>
<feature type="domain" description="RNase H type-1" evidence="1">
    <location>
        <begin position="783"/>
        <end position="903"/>
    </location>
</feature>
<evidence type="ECO:0000313" key="3">
    <source>
        <dbReference type="EMBL" id="KAF7812763.1"/>
    </source>
</evidence>
<dbReference type="Pfam" id="PF13456">
    <property type="entry name" value="RVT_3"/>
    <property type="match status" value="1"/>
</dbReference>
<dbReference type="GO" id="GO:0004523">
    <property type="term" value="F:RNA-DNA hybrid ribonuclease activity"/>
    <property type="evidence" value="ECO:0007669"/>
    <property type="project" value="InterPro"/>
</dbReference>
<evidence type="ECO:0000259" key="1">
    <source>
        <dbReference type="Pfam" id="PF13456"/>
    </source>
</evidence>
<protein>
    <submittedName>
        <fullName evidence="3">Ribonuclease H</fullName>
    </submittedName>
</protein>
<proteinExistence type="predicted"/>
<dbReference type="EMBL" id="JAAIUW010000010">
    <property type="protein sequence ID" value="KAF7812763.1"/>
    <property type="molecule type" value="Genomic_DNA"/>
</dbReference>
<dbReference type="Pfam" id="PF13966">
    <property type="entry name" value="zf-RVT"/>
    <property type="match status" value="1"/>
</dbReference>
<dbReference type="InterPro" id="IPR036397">
    <property type="entry name" value="RNaseH_sf"/>
</dbReference>
<dbReference type="AlphaFoldDB" id="A0A834W8P1"/>